<keyword evidence="1" id="KW-0862">Zinc</keyword>
<sequence>MSSAPRKTSSRSNGRKATSTSVRSHKKLDVAEARRQARCALRDCPCCTKRISYTNLARHIREKHDLDLGQETSGGDGPGVRVALSLNRCYDCQKHFTRPASLQRHCNQKHDGLGIASPASTADASMESIQSTSGLGSDTASISSEASSTPAFTQAKDSATEAGIPPMDMAYGLGASMHTGSQVDMNVGSQQAAYLDGSYESEMDMGSGYRNQAFSGPSEEPDYSPHHDRVFLLSMSAIGPRPLLSPHGVSNDYPFDTPYDSQHQAQTPPQDHSPLYPAESVASGQALTYRRSSFSSGSMHSASYSPRSNSPTASVFSDYSRTGSQPSVSWFPPSFIPSTNPRFL</sequence>
<evidence type="ECO:0000256" key="2">
    <source>
        <dbReference type="SAM" id="MobiDB-lite"/>
    </source>
</evidence>
<dbReference type="InterPro" id="IPR013087">
    <property type="entry name" value="Znf_C2H2_type"/>
</dbReference>
<dbReference type="PROSITE" id="PS50157">
    <property type="entry name" value="ZINC_FINGER_C2H2_2"/>
    <property type="match status" value="1"/>
</dbReference>
<dbReference type="Gene3D" id="3.30.160.60">
    <property type="entry name" value="Classic Zinc Finger"/>
    <property type="match status" value="1"/>
</dbReference>
<organism evidence="4 5">
    <name type="scientific">Pterulicium gracile</name>
    <dbReference type="NCBI Taxonomy" id="1884261"/>
    <lineage>
        <taxon>Eukaryota</taxon>
        <taxon>Fungi</taxon>
        <taxon>Dikarya</taxon>
        <taxon>Basidiomycota</taxon>
        <taxon>Agaricomycotina</taxon>
        <taxon>Agaricomycetes</taxon>
        <taxon>Agaricomycetidae</taxon>
        <taxon>Agaricales</taxon>
        <taxon>Pleurotineae</taxon>
        <taxon>Pterulaceae</taxon>
        <taxon>Pterulicium</taxon>
    </lineage>
</organism>
<keyword evidence="5" id="KW-1185">Reference proteome</keyword>
<dbReference type="EMBL" id="ML178826">
    <property type="protein sequence ID" value="TFL01113.1"/>
    <property type="molecule type" value="Genomic_DNA"/>
</dbReference>
<evidence type="ECO:0000259" key="3">
    <source>
        <dbReference type="PROSITE" id="PS50157"/>
    </source>
</evidence>
<reference evidence="4 5" key="1">
    <citation type="journal article" date="2019" name="Nat. Ecol. Evol.">
        <title>Megaphylogeny resolves global patterns of mushroom evolution.</title>
        <authorList>
            <person name="Varga T."/>
            <person name="Krizsan K."/>
            <person name="Foldi C."/>
            <person name="Dima B."/>
            <person name="Sanchez-Garcia M."/>
            <person name="Sanchez-Ramirez S."/>
            <person name="Szollosi G.J."/>
            <person name="Szarkandi J.G."/>
            <person name="Papp V."/>
            <person name="Albert L."/>
            <person name="Andreopoulos W."/>
            <person name="Angelini C."/>
            <person name="Antonin V."/>
            <person name="Barry K.W."/>
            <person name="Bougher N.L."/>
            <person name="Buchanan P."/>
            <person name="Buyck B."/>
            <person name="Bense V."/>
            <person name="Catcheside P."/>
            <person name="Chovatia M."/>
            <person name="Cooper J."/>
            <person name="Damon W."/>
            <person name="Desjardin D."/>
            <person name="Finy P."/>
            <person name="Geml J."/>
            <person name="Haridas S."/>
            <person name="Hughes K."/>
            <person name="Justo A."/>
            <person name="Karasinski D."/>
            <person name="Kautmanova I."/>
            <person name="Kiss B."/>
            <person name="Kocsube S."/>
            <person name="Kotiranta H."/>
            <person name="LaButti K.M."/>
            <person name="Lechner B.E."/>
            <person name="Liimatainen K."/>
            <person name="Lipzen A."/>
            <person name="Lukacs Z."/>
            <person name="Mihaltcheva S."/>
            <person name="Morgado L.N."/>
            <person name="Niskanen T."/>
            <person name="Noordeloos M.E."/>
            <person name="Ohm R.A."/>
            <person name="Ortiz-Santana B."/>
            <person name="Ovrebo C."/>
            <person name="Racz N."/>
            <person name="Riley R."/>
            <person name="Savchenko A."/>
            <person name="Shiryaev A."/>
            <person name="Soop K."/>
            <person name="Spirin V."/>
            <person name="Szebenyi C."/>
            <person name="Tomsovsky M."/>
            <person name="Tulloss R.E."/>
            <person name="Uehling J."/>
            <person name="Grigoriev I.V."/>
            <person name="Vagvolgyi C."/>
            <person name="Papp T."/>
            <person name="Martin F.M."/>
            <person name="Miettinen O."/>
            <person name="Hibbett D.S."/>
            <person name="Nagy L.G."/>
        </authorList>
    </citation>
    <scope>NUCLEOTIDE SEQUENCE [LARGE SCALE GENOMIC DNA]</scope>
    <source>
        <strain evidence="4 5">CBS 309.79</strain>
    </source>
</reference>
<evidence type="ECO:0000313" key="4">
    <source>
        <dbReference type="EMBL" id="TFL01113.1"/>
    </source>
</evidence>
<keyword evidence="1" id="KW-0479">Metal-binding</keyword>
<feature type="compositionally biased region" description="Polar residues" evidence="2">
    <location>
        <begin position="1"/>
        <end position="22"/>
    </location>
</feature>
<feature type="compositionally biased region" description="Polar residues" evidence="2">
    <location>
        <begin position="118"/>
        <end position="136"/>
    </location>
</feature>
<proteinExistence type="predicted"/>
<evidence type="ECO:0000256" key="1">
    <source>
        <dbReference type="PROSITE-ProRule" id="PRU00042"/>
    </source>
</evidence>
<dbReference type="AlphaFoldDB" id="A0A5C3QGA3"/>
<feature type="region of interest" description="Disordered" evidence="2">
    <location>
        <begin position="1"/>
        <end position="29"/>
    </location>
</feature>
<dbReference type="GO" id="GO:0008270">
    <property type="term" value="F:zinc ion binding"/>
    <property type="evidence" value="ECO:0007669"/>
    <property type="project" value="UniProtKB-KW"/>
</dbReference>
<keyword evidence="1" id="KW-0863">Zinc-finger</keyword>
<dbReference type="Proteomes" id="UP000305067">
    <property type="component" value="Unassembled WGS sequence"/>
</dbReference>
<feature type="domain" description="C2H2-type" evidence="3">
    <location>
        <begin position="87"/>
        <end position="112"/>
    </location>
</feature>
<feature type="region of interest" description="Disordered" evidence="2">
    <location>
        <begin position="298"/>
        <end position="326"/>
    </location>
</feature>
<name>A0A5C3QGA3_9AGAR</name>
<evidence type="ECO:0000313" key="5">
    <source>
        <dbReference type="Proteomes" id="UP000305067"/>
    </source>
</evidence>
<dbReference type="PROSITE" id="PS00028">
    <property type="entry name" value="ZINC_FINGER_C2H2_1"/>
    <property type="match status" value="1"/>
</dbReference>
<feature type="compositionally biased region" description="Polar residues" evidence="2">
    <location>
        <begin position="259"/>
        <end position="270"/>
    </location>
</feature>
<gene>
    <name evidence="4" type="ORF">BDV98DRAFT_568479</name>
</gene>
<protein>
    <recommendedName>
        <fullName evidence="3">C2H2-type domain-containing protein</fullName>
    </recommendedName>
</protein>
<feature type="compositionally biased region" description="Low complexity" evidence="2">
    <location>
        <begin position="137"/>
        <end position="149"/>
    </location>
</feature>
<accession>A0A5C3QGA3</accession>
<feature type="region of interest" description="Disordered" evidence="2">
    <location>
        <begin position="243"/>
        <end position="277"/>
    </location>
</feature>
<feature type="region of interest" description="Disordered" evidence="2">
    <location>
        <begin position="117"/>
        <end position="157"/>
    </location>
</feature>
<feature type="compositionally biased region" description="Polar residues" evidence="2">
    <location>
        <begin position="306"/>
        <end position="326"/>
    </location>
</feature>
<feature type="region of interest" description="Disordered" evidence="2">
    <location>
        <begin position="206"/>
        <end position="226"/>
    </location>
</feature>